<dbReference type="Proteomes" id="UP000265520">
    <property type="component" value="Unassembled WGS sequence"/>
</dbReference>
<keyword evidence="3" id="KW-1185">Reference proteome</keyword>
<feature type="region of interest" description="Disordered" evidence="1">
    <location>
        <begin position="1"/>
        <end position="22"/>
    </location>
</feature>
<reference evidence="2 3" key="1">
    <citation type="journal article" date="2018" name="Front. Plant Sci.">
        <title>Red Clover (Trifolium pratense) and Zigzag Clover (T. medium) - A Picture of Genomic Similarities and Differences.</title>
        <authorList>
            <person name="Dluhosova J."/>
            <person name="Istvanek J."/>
            <person name="Nedelnik J."/>
            <person name="Repkova J."/>
        </authorList>
    </citation>
    <scope>NUCLEOTIDE SEQUENCE [LARGE SCALE GENOMIC DNA]</scope>
    <source>
        <strain evidence="3">cv. 10/8</strain>
        <tissue evidence="2">Leaf</tissue>
    </source>
</reference>
<dbReference type="AlphaFoldDB" id="A0A392RHZ2"/>
<feature type="compositionally biased region" description="Polar residues" evidence="1">
    <location>
        <begin position="55"/>
        <end position="71"/>
    </location>
</feature>
<evidence type="ECO:0000313" key="2">
    <source>
        <dbReference type="EMBL" id="MCI35436.1"/>
    </source>
</evidence>
<evidence type="ECO:0000256" key="1">
    <source>
        <dbReference type="SAM" id="MobiDB-lite"/>
    </source>
</evidence>
<proteinExistence type="predicted"/>
<evidence type="ECO:0000313" key="3">
    <source>
        <dbReference type="Proteomes" id="UP000265520"/>
    </source>
</evidence>
<dbReference type="EMBL" id="LXQA010223313">
    <property type="protein sequence ID" value="MCI35436.1"/>
    <property type="molecule type" value="Genomic_DNA"/>
</dbReference>
<protein>
    <submittedName>
        <fullName evidence="2">Uncharacterized protein</fullName>
    </submittedName>
</protein>
<organism evidence="2 3">
    <name type="scientific">Trifolium medium</name>
    <dbReference type="NCBI Taxonomy" id="97028"/>
    <lineage>
        <taxon>Eukaryota</taxon>
        <taxon>Viridiplantae</taxon>
        <taxon>Streptophyta</taxon>
        <taxon>Embryophyta</taxon>
        <taxon>Tracheophyta</taxon>
        <taxon>Spermatophyta</taxon>
        <taxon>Magnoliopsida</taxon>
        <taxon>eudicotyledons</taxon>
        <taxon>Gunneridae</taxon>
        <taxon>Pentapetalae</taxon>
        <taxon>rosids</taxon>
        <taxon>fabids</taxon>
        <taxon>Fabales</taxon>
        <taxon>Fabaceae</taxon>
        <taxon>Papilionoideae</taxon>
        <taxon>50 kb inversion clade</taxon>
        <taxon>NPAAA clade</taxon>
        <taxon>Hologalegina</taxon>
        <taxon>IRL clade</taxon>
        <taxon>Trifolieae</taxon>
        <taxon>Trifolium</taxon>
    </lineage>
</organism>
<comment type="caution">
    <text evidence="2">The sequence shown here is derived from an EMBL/GenBank/DDBJ whole genome shotgun (WGS) entry which is preliminary data.</text>
</comment>
<feature type="non-terminal residue" evidence="2">
    <location>
        <position position="1"/>
    </location>
</feature>
<sequence>PICAQRRNQKLTSPNRATLRAAQITPARNAANRRKQEQQPHCCAQRRSLLRAAQPTKQNQQHSTLTALSAA</sequence>
<accession>A0A392RHZ2</accession>
<feature type="region of interest" description="Disordered" evidence="1">
    <location>
        <begin position="51"/>
        <end position="71"/>
    </location>
</feature>
<name>A0A392RHZ2_9FABA</name>